<evidence type="ECO:0000256" key="1">
    <source>
        <dbReference type="SAM" id="MobiDB-lite"/>
    </source>
</evidence>
<feature type="non-terminal residue" evidence="2">
    <location>
        <position position="351"/>
    </location>
</feature>
<evidence type="ECO:0000313" key="3">
    <source>
        <dbReference type="Proteomes" id="UP001328107"/>
    </source>
</evidence>
<gene>
    <name evidence="2" type="ORF">PMAYCL1PPCAC_10149</name>
</gene>
<evidence type="ECO:0000313" key="2">
    <source>
        <dbReference type="EMBL" id="GMR39954.1"/>
    </source>
</evidence>
<sequence>ISSLPLFLPPLMPQWRSIFLPTVLFPTVILAQFNPCLLDKSACVPFYDFDVGCTCILQSTAADYRNTSRDDVVMIIMGNAFPLRIFDQYVFPDLFRDKLDFRIPSERDFEYVPELPETIYQSLSIDETMTLFVGNASLLDNVLNSLTNFSMLHAPSLQSNLSKYCDEGECKLFFDEVSIYNRTSGDYEMTSDLLHVVQLGSRMVVAASSVSGHFSIPLVHRKICQRTCGAVPRPHISMCERTCEQRSRYDQLALTGEYKRDFQMFVRAACVRNFRAKYRDFLIGKASFSPIPTRKSTTKRTTIRTTTTTKIAGRATVPPYMAGRKKPPGPAAPVVRGPKPGGKPKKRPNVP</sequence>
<feature type="region of interest" description="Disordered" evidence="1">
    <location>
        <begin position="309"/>
        <end position="351"/>
    </location>
</feature>
<dbReference type="EMBL" id="BTRK01000003">
    <property type="protein sequence ID" value="GMR39954.1"/>
    <property type="molecule type" value="Genomic_DNA"/>
</dbReference>
<organism evidence="2 3">
    <name type="scientific">Pristionchus mayeri</name>
    <dbReference type="NCBI Taxonomy" id="1317129"/>
    <lineage>
        <taxon>Eukaryota</taxon>
        <taxon>Metazoa</taxon>
        <taxon>Ecdysozoa</taxon>
        <taxon>Nematoda</taxon>
        <taxon>Chromadorea</taxon>
        <taxon>Rhabditida</taxon>
        <taxon>Rhabditina</taxon>
        <taxon>Diplogasteromorpha</taxon>
        <taxon>Diplogasteroidea</taxon>
        <taxon>Neodiplogasteridae</taxon>
        <taxon>Pristionchus</taxon>
    </lineage>
</organism>
<comment type="caution">
    <text evidence="2">The sequence shown here is derived from an EMBL/GenBank/DDBJ whole genome shotgun (WGS) entry which is preliminary data.</text>
</comment>
<proteinExistence type="predicted"/>
<dbReference type="Proteomes" id="UP001328107">
    <property type="component" value="Unassembled WGS sequence"/>
</dbReference>
<feature type="compositionally biased region" description="Basic residues" evidence="1">
    <location>
        <begin position="342"/>
        <end position="351"/>
    </location>
</feature>
<dbReference type="AlphaFoldDB" id="A0AAN4ZHF6"/>
<name>A0AAN4ZHF6_9BILA</name>
<reference evidence="3" key="1">
    <citation type="submission" date="2022-10" db="EMBL/GenBank/DDBJ databases">
        <title>Genome assembly of Pristionchus species.</title>
        <authorList>
            <person name="Yoshida K."/>
            <person name="Sommer R.J."/>
        </authorList>
    </citation>
    <scope>NUCLEOTIDE SEQUENCE [LARGE SCALE GENOMIC DNA]</scope>
    <source>
        <strain evidence="3">RS5460</strain>
    </source>
</reference>
<protein>
    <submittedName>
        <fullName evidence="2">Uncharacterized protein</fullName>
    </submittedName>
</protein>
<keyword evidence="3" id="KW-1185">Reference proteome</keyword>
<feature type="non-terminal residue" evidence="2">
    <location>
        <position position="1"/>
    </location>
</feature>
<accession>A0AAN4ZHF6</accession>